<dbReference type="InterPro" id="IPR038718">
    <property type="entry name" value="SNF2-like_sf"/>
</dbReference>
<evidence type="ECO:0000259" key="20">
    <source>
        <dbReference type="PROSITE" id="PS51192"/>
    </source>
</evidence>
<dbReference type="Pfam" id="PF00271">
    <property type="entry name" value="Helicase_C"/>
    <property type="match status" value="1"/>
</dbReference>
<dbReference type="PANTHER" id="PTHR47161">
    <property type="entry name" value="LYMPHOID-SPECIFIC HELICASE"/>
    <property type="match status" value="1"/>
</dbReference>
<keyword evidence="6" id="KW-0547">Nucleotide-binding</keyword>
<evidence type="ECO:0000256" key="19">
    <source>
        <dbReference type="SAM" id="MobiDB-lite"/>
    </source>
</evidence>
<evidence type="ECO:0000256" key="9">
    <source>
        <dbReference type="ARBA" id="ARBA00022806"/>
    </source>
</evidence>
<dbReference type="Proteomes" id="UP000650833">
    <property type="component" value="Unassembled WGS sequence"/>
</dbReference>
<keyword evidence="13" id="KW-0804">Transcription</keyword>
<keyword evidence="4" id="KW-0597">Phosphoprotein</keyword>
<dbReference type="SMART" id="SM00487">
    <property type="entry name" value="DEXDc"/>
    <property type="match status" value="1"/>
</dbReference>
<evidence type="ECO:0000313" key="23">
    <source>
        <dbReference type="Proteomes" id="UP000650833"/>
    </source>
</evidence>
<evidence type="ECO:0000256" key="10">
    <source>
        <dbReference type="ARBA" id="ARBA00022840"/>
    </source>
</evidence>
<evidence type="ECO:0000256" key="12">
    <source>
        <dbReference type="ARBA" id="ARBA00023054"/>
    </source>
</evidence>
<feature type="region of interest" description="Disordered" evidence="19">
    <location>
        <begin position="1"/>
        <end position="48"/>
    </location>
</feature>
<evidence type="ECO:0000256" key="1">
    <source>
        <dbReference type="ARBA" id="ARBA00004123"/>
    </source>
</evidence>
<feature type="domain" description="Helicase C-terminal" evidence="21">
    <location>
        <begin position="640"/>
        <end position="799"/>
    </location>
</feature>
<feature type="compositionally biased region" description="Low complexity" evidence="19">
    <location>
        <begin position="1"/>
        <end position="20"/>
    </location>
</feature>
<keyword evidence="15" id="KW-0131">Cell cycle</keyword>
<keyword evidence="9" id="KW-0347">Helicase</keyword>
<dbReference type="AlphaFoldDB" id="A0A8H7RCH7"/>
<evidence type="ECO:0000256" key="5">
    <source>
        <dbReference type="ARBA" id="ARBA00022618"/>
    </source>
</evidence>
<dbReference type="PANTHER" id="PTHR47161:SF1">
    <property type="entry name" value="LYMPHOID-SPECIFIC HELICASE"/>
    <property type="match status" value="1"/>
</dbReference>
<evidence type="ECO:0000256" key="11">
    <source>
        <dbReference type="ARBA" id="ARBA00023015"/>
    </source>
</evidence>
<dbReference type="SMART" id="SM00490">
    <property type="entry name" value="HELICc"/>
    <property type="match status" value="1"/>
</dbReference>
<comment type="similarity">
    <text evidence="2">Belongs to the SNF2/RAD54 helicase family.</text>
</comment>
<dbReference type="Gene3D" id="3.40.50.10810">
    <property type="entry name" value="Tandem AAA-ATPase domain"/>
    <property type="match status" value="1"/>
</dbReference>
<comment type="function">
    <text evidence="16">Plays an essential role in normal development and survival. Involved in regulation of the expansion or survival of lymphoid cells. Required for de novo or maintenance DNA methylation. May control silencing of the imprinted CDKN1C gene through DNA methylation. May play a role in formation and organization of heterochromatin, implying a functional role in the regulation of transcription and mitosis.</text>
</comment>
<dbReference type="InterPro" id="IPR001650">
    <property type="entry name" value="Helicase_C-like"/>
</dbReference>
<dbReference type="Gene3D" id="3.40.50.300">
    <property type="entry name" value="P-loop containing nucleotide triphosphate hydrolases"/>
    <property type="match status" value="1"/>
</dbReference>
<keyword evidence="5" id="KW-0132">Cell division</keyword>
<dbReference type="GO" id="GO:0005634">
    <property type="term" value="C:nucleus"/>
    <property type="evidence" value="ECO:0007669"/>
    <property type="project" value="UniProtKB-SubCell"/>
</dbReference>
<name>A0A8H7RCH7_9FUNG</name>
<dbReference type="EMBL" id="JAEPRC010000105">
    <property type="protein sequence ID" value="KAG2208844.1"/>
    <property type="molecule type" value="Genomic_DNA"/>
</dbReference>
<keyword evidence="8" id="KW-0378">Hydrolase</keyword>
<feature type="domain" description="Helicase ATP-binding" evidence="20">
    <location>
        <begin position="258"/>
        <end position="427"/>
    </location>
</feature>
<evidence type="ECO:0000256" key="7">
    <source>
        <dbReference type="ARBA" id="ARBA00022776"/>
    </source>
</evidence>
<dbReference type="PROSITE" id="PS51192">
    <property type="entry name" value="HELICASE_ATP_BIND_1"/>
    <property type="match status" value="1"/>
</dbReference>
<evidence type="ECO:0000256" key="4">
    <source>
        <dbReference type="ARBA" id="ARBA00022553"/>
    </source>
</evidence>
<protein>
    <recommendedName>
        <fullName evidence="17">Proliferation-associated SNF2-like protein</fullName>
    </recommendedName>
</protein>
<dbReference type="GO" id="GO:0031508">
    <property type="term" value="P:pericentric heterochromatin formation"/>
    <property type="evidence" value="ECO:0007669"/>
    <property type="project" value="TreeGrafter"/>
</dbReference>
<dbReference type="GO" id="GO:0004386">
    <property type="term" value="F:helicase activity"/>
    <property type="evidence" value="ECO:0007669"/>
    <property type="project" value="UniProtKB-KW"/>
</dbReference>
<feature type="compositionally biased region" description="Basic residues" evidence="19">
    <location>
        <begin position="162"/>
        <end position="181"/>
    </location>
</feature>
<sequence>MPTKSLLSEQGSPSSFSSEPTITRDTSLGAETPTSIATSQTSPLTSDVEETKQVFNVKLSESIINEEIAMEIESNLEREKLLEAEAQAQFDKTIKAQRMKRLKFLLEKSGAYATILSSKLAKQQQEAREKDSQLDVIPTTATDAVDVANNTNAVEPVNSTTRRLRSRRGRSKAVAPSKKRKAADADYQLTDYLGEEDIKKRKHENGNVSKAIIQEQSNAKKELKEGPITKPSFSARQPSLVTGGVLRDYQLAGVEWLISLWENGLNGILADEMGLGKTLQTIGFIAHLKAMKVSGPYLIATPLSTLANWVNEFKRFAPLINVILFHGTKEERQHMVNHKLKKWKETDEEFPVIITSYEIIMNDRKLLQKYNWKYIVIDEGHRLKNMNCRLFKELKTYSSANRLLLTGTPLQNNLSELWSLLNFLLPDIFDDLEMFQSWFDFSDINMKEGQERIMREEEEDNIVSSLHTILRPFLLRRLKTDVESSLPKKKEYLLYAPLTKPQKDLYDAIIKRDLRDYLIKKKIAHSEDDQEEEEAEEDEEEQIRTTKKKLISYKEESDEEFFQKLEEEPIEEAVDYKAIAKHKKKVNAVKQVNNLHLQNLVMQLRKVCNHPFLFDWPLDPKTDQPLISNELAAQSGKILLLDRLLTSLFDRGHKVLVFSQMTKMLDILEDWATDLKNWPVCRLDGSIKQQMRRDEIAEFSNPNSKIKLFLLSTRAGGLGINLTAADTVVIFDSDWNPQMDLQAQDRVHRIGQTKPVLVYRLVAAKTVEAKMLERATGKRRLEKLVISQGKFKSPVNSASAKKAKETTVRELAEILASEDGEQIQIVAQGDKVISDEDLEKLLDRSPSVFESTNTSTNNQFKELDLTQQMQDQDAFATRL</sequence>
<evidence type="ECO:0000256" key="2">
    <source>
        <dbReference type="ARBA" id="ARBA00007025"/>
    </source>
</evidence>
<dbReference type="GO" id="GO:0005721">
    <property type="term" value="C:pericentric heterochromatin"/>
    <property type="evidence" value="ECO:0007669"/>
    <property type="project" value="TreeGrafter"/>
</dbReference>
<dbReference type="InterPro" id="IPR014001">
    <property type="entry name" value="Helicase_ATP-bd"/>
</dbReference>
<keyword evidence="12 18" id="KW-0175">Coiled coil</keyword>
<dbReference type="GO" id="GO:0003682">
    <property type="term" value="F:chromatin binding"/>
    <property type="evidence" value="ECO:0007669"/>
    <property type="project" value="TreeGrafter"/>
</dbReference>
<organism evidence="22 23">
    <name type="scientific">Mucor plumbeus</name>
    <dbReference type="NCBI Taxonomy" id="97098"/>
    <lineage>
        <taxon>Eukaryota</taxon>
        <taxon>Fungi</taxon>
        <taxon>Fungi incertae sedis</taxon>
        <taxon>Mucoromycota</taxon>
        <taxon>Mucoromycotina</taxon>
        <taxon>Mucoromycetes</taxon>
        <taxon>Mucorales</taxon>
        <taxon>Mucorineae</taxon>
        <taxon>Mucoraceae</taxon>
        <taxon>Mucor</taxon>
    </lineage>
</organism>
<dbReference type="GO" id="GO:0044027">
    <property type="term" value="P:negative regulation of gene expression via chromosomal CpG island methylation"/>
    <property type="evidence" value="ECO:0007669"/>
    <property type="project" value="TreeGrafter"/>
</dbReference>
<dbReference type="GO" id="GO:0016787">
    <property type="term" value="F:hydrolase activity"/>
    <property type="evidence" value="ECO:0007669"/>
    <property type="project" value="UniProtKB-KW"/>
</dbReference>
<evidence type="ECO:0000259" key="21">
    <source>
        <dbReference type="PROSITE" id="PS51194"/>
    </source>
</evidence>
<dbReference type="Pfam" id="PF00176">
    <property type="entry name" value="SNF2-rel_dom"/>
    <property type="match status" value="1"/>
</dbReference>
<dbReference type="PROSITE" id="PS51194">
    <property type="entry name" value="HELICASE_CTER"/>
    <property type="match status" value="1"/>
</dbReference>
<proteinExistence type="inferred from homology"/>
<evidence type="ECO:0000256" key="18">
    <source>
        <dbReference type="SAM" id="Coils"/>
    </source>
</evidence>
<feature type="coiled-coil region" evidence="18">
    <location>
        <begin position="521"/>
        <end position="556"/>
    </location>
</feature>
<evidence type="ECO:0000256" key="6">
    <source>
        <dbReference type="ARBA" id="ARBA00022741"/>
    </source>
</evidence>
<evidence type="ECO:0000256" key="16">
    <source>
        <dbReference type="ARBA" id="ARBA00053349"/>
    </source>
</evidence>
<evidence type="ECO:0000256" key="13">
    <source>
        <dbReference type="ARBA" id="ARBA00023163"/>
    </source>
</evidence>
<evidence type="ECO:0000256" key="14">
    <source>
        <dbReference type="ARBA" id="ARBA00023242"/>
    </source>
</evidence>
<gene>
    <name evidence="22" type="ORF">INT46_003625</name>
</gene>
<dbReference type="GO" id="GO:0005524">
    <property type="term" value="F:ATP binding"/>
    <property type="evidence" value="ECO:0007669"/>
    <property type="project" value="UniProtKB-KW"/>
</dbReference>
<evidence type="ECO:0000256" key="8">
    <source>
        <dbReference type="ARBA" id="ARBA00022801"/>
    </source>
</evidence>
<evidence type="ECO:0000256" key="3">
    <source>
        <dbReference type="ARBA" id="ARBA00022473"/>
    </source>
</evidence>
<keyword evidence="10" id="KW-0067">ATP-binding</keyword>
<keyword evidence="7" id="KW-0498">Mitosis</keyword>
<feature type="compositionally biased region" description="Polar residues" evidence="19">
    <location>
        <begin position="32"/>
        <end position="45"/>
    </location>
</feature>
<keyword evidence="23" id="KW-1185">Reference proteome</keyword>
<comment type="subcellular location">
    <subcellularLocation>
        <location evidence="1">Nucleus</location>
    </subcellularLocation>
</comment>
<evidence type="ECO:0000313" key="22">
    <source>
        <dbReference type="EMBL" id="KAG2208844.1"/>
    </source>
</evidence>
<comment type="caution">
    <text evidence="22">The sequence shown here is derived from an EMBL/GenBank/DDBJ whole genome shotgun (WGS) entry which is preliminary data.</text>
</comment>
<dbReference type="OrthoDB" id="5857104at2759"/>
<dbReference type="SUPFAM" id="SSF52540">
    <property type="entry name" value="P-loop containing nucleoside triphosphate hydrolases"/>
    <property type="match status" value="2"/>
</dbReference>
<dbReference type="InterPro" id="IPR049730">
    <property type="entry name" value="SNF2/RAD54-like_C"/>
</dbReference>
<reference evidence="22" key="1">
    <citation type="submission" date="2020-12" db="EMBL/GenBank/DDBJ databases">
        <title>Metabolic potential, ecology and presence of endohyphal bacteria is reflected in genomic diversity of Mucoromycotina.</title>
        <authorList>
            <person name="Muszewska A."/>
            <person name="Okrasinska A."/>
            <person name="Steczkiewicz K."/>
            <person name="Drgas O."/>
            <person name="Orlowska M."/>
            <person name="Perlinska-Lenart U."/>
            <person name="Aleksandrzak-Piekarczyk T."/>
            <person name="Szatraj K."/>
            <person name="Zielenkiewicz U."/>
            <person name="Pilsyk S."/>
            <person name="Malc E."/>
            <person name="Mieczkowski P."/>
            <person name="Kruszewska J.S."/>
            <person name="Biernat P."/>
            <person name="Pawlowska J."/>
        </authorList>
    </citation>
    <scope>NUCLEOTIDE SEQUENCE</scope>
    <source>
        <strain evidence="22">CBS 226.32</strain>
    </source>
</reference>
<dbReference type="FunFam" id="3.40.50.300:FF:000577">
    <property type="entry name" value="lymphoid-specific helicase isoform X1"/>
    <property type="match status" value="1"/>
</dbReference>
<keyword evidence="3" id="KW-0217">Developmental protein</keyword>
<accession>A0A8H7RCH7</accession>
<evidence type="ECO:0000256" key="15">
    <source>
        <dbReference type="ARBA" id="ARBA00023306"/>
    </source>
</evidence>
<dbReference type="InterPro" id="IPR027417">
    <property type="entry name" value="P-loop_NTPase"/>
</dbReference>
<dbReference type="GO" id="GO:0006346">
    <property type="term" value="P:DNA methylation-dependent constitutive heterochromatin formation"/>
    <property type="evidence" value="ECO:0007669"/>
    <property type="project" value="TreeGrafter"/>
</dbReference>
<dbReference type="GO" id="GO:0051301">
    <property type="term" value="P:cell division"/>
    <property type="evidence" value="ECO:0007669"/>
    <property type="project" value="UniProtKB-KW"/>
</dbReference>
<keyword evidence="14" id="KW-0539">Nucleus</keyword>
<dbReference type="InterPro" id="IPR000330">
    <property type="entry name" value="SNF2_N"/>
</dbReference>
<feature type="region of interest" description="Disordered" evidence="19">
    <location>
        <begin position="157"/>
        <end position="182"/>
    </location>
</feature>
<keyword evidence="11" id="KW-0805">Transcription regulation</keyword>
<evidence type="ECO:0000256" key="17">
    <source>
        <dbReference type="ARBA" id="ARBA00081399"/>
    </source>
</evidence>
<dbReference type="CDD" id="cd18793">
    <property type="entry name" value="SF2_C_SNF"/>
    <property type="match status" value="1"/>
</dbReference>
<dbReference type="FunFam" id="3.40.50.10810:FF:000015">
    <property type="entry name" value="lymphoid-specific helicase isoform X1"/>
    <property type="match status" value="1"/>
</dbReference>